<dbReference type="EMBL" id="JAMSHJ010000007">
    <property type="protein sequence ID" value="KAI5388920.1"/>
    <property type="molecule type" value="Genomic_DNA"/>
</dbReference>
<comment type="caution">
    <text evidence="1">The sequence shown here is derived from an EMBL/GenBank/DDBJ whole genome shotgun (WGS) entry which is preliminary data.</text>
</comment>
<gene>
    <name evidence="1" type="ORF">KIW84_074541</name>
</gene>
<accession>A0A9D4VRS2</accession>
<dbReference type="Gramene" id="Psat07G0454100-T1">
    <property type="protein sequence ID" value="KAI5388920.1"/>
    <property type="gene ID" value="KIW84_074541"/>
</dbReference>
<dbReference type="AlphaFoldDB" id="A0A9D4VRS2"/>
<keyword evidence="2" id="KW-1185">Reference proteome</keyword>
<dbReference type="Proteomes" id="UP001058974">
    <property type="component" value="Chromosome 7"/>
</dbReference>
<evidence type="ECO:0000313" key="1">
    <source>
        <dbReference type="EMBL" id="KAI5388920.1"/>
    </source>
</evidence>
<organism evidence="1 2">
    <name type="scientific">Pisum sativum</name>
    <name type="common">Garden pea</name>
    <name type="synonym">Lathyrus oleraceus</name>
    <dbReference type="NCBI Taxonomy" id="3888"/>
    <lineage>
        <taxon>Eukaryota</taxon>
        <taxon>Viridiplantae</taxon>
        <taxon>Streptophyta</taxon>
        <taxon>Embryophyta</taxon>
        <taxon>Tracheophyta</taxon>
        <taxon>Spermatophyta</taxon>
        <taxon>Magnoliopsida</taxon>
        <taxon>eudicotyledons</taxon>
        <taxon>Gunneridae</taxon>
        <taxon>Pentapetalae</taxon>
        <taxon>rosids</taxon>
        <taxon>fabids</taxon>
        <taxon>Fabales</taxon>
        <taxon>Fabaceae</taxon>
        <taxon>Papilionoideae</taxon>
        <taxon>50 kb inversion clade</taxon>
        <taxon>NPAAA clade</taxon>
        <taxon>Hologalegina</taxon>
        <taxon>IRL clade</taxon>
        <taxon>Fabeae</taxon>
        <taxon>Lathyrus</taxon>
    </lineage>
</organism>
<protein>
    <submittedName>
        <fullName evidence="1">Uncharacterized protein</fullName>
    </submittedName>
</protein>
<sequence length="143" mass="15941">MLVPPQQQQQPQNQQILYQQQQQVMKHMLSQMQQQQQQNLLQPNQLNTSQQSVMQTSSAMQPSTMQSILSSLQQNQQYNSTCHGSRLLTEISDTASELQGEALVHKTYAARLMAGEASAPATATSVLQFMVDPAKISPFCCCL</sequence>
<proteinExistence type="predicted"/>
<evidence type="ECO:0000313" key="2">
    <source>
        <dbReference type="Proteomes" id="UP001058974"/>
    </source>
</evidence>
<name>A0A9D4VRS2_PEA</name>
<reference evidence="1 2" key="1">
    <citation type="journal article" date="2022" name="Nat. Genet.">
        <title>Improved pea reference genome and pan-genome highlight genomic features and evolutionary characteristics.</title>
        <authorList>
            <person name="Yang T."/>
            <person name="Liu R."/>
            <person name="Luo Y."/>
            <person name="Hu S."/>
            <person name="Wang D."/>
            <person name="Wang C."/>
            <person name="Pandey M.K."/>
            <person name="Ge S."/>
            <person name="Xu Q."/>
            <person name="Li N."/>
            <person name="Li G."/>
            <person name="Huang Y."/>
            <person name="Saxena R.K."/>
            <person name="Ji Y."/>
            <person name="Li M."/>
            <person name="Yan X."/>
            <person name="He Y."/>
            <person name="Liu Y."/>
            <person name="Wang X."/>
            <person name="Xiang C."/>
            <person name="Varshney R.K."/>
            <person name="Ding H."/>
            <person name="Gao S."/>
            <person name="Zong X."/>
        </authorList>
    </citation>
    <scope>NUCLEOTIDE SEQUENCE [LARGE SCALE GENOMIC DNA]</scope>
    <source>
        <strain evidence="1 2">cv. Zhongwan 6</strain>
    </source>
</reference>